<reference evidence="1 2" key="1">
    <citation type="journal article" date="2018" name="Sci. Rep.">
        <title>Genomic signatures of local adaptation to the degree of environmental predictability in rotifers.</title>
        <authorList>
            <person name="Franch-Gras L."/>
            <person name="Hahn C."/>
            <person name="Garcia-Roger E.M."/>
            <person name="Carmona M.J."/>
            <person name="Serra M."/>
            <person name="Gomez A."/>
        </authorList>
    </citation>
    <scope>NUCLEOTIDE SEQUENCE [LARGE SCALE GENOMIC DNA]</scope>
    <source>
        <strain evidence="1">HYR1</strain>
    </source>
</reference>
<accession>A0A3M7QR94</accession>
<organism evidence="1 2">
    <name type="scientific">Brachionus plicatilis</name>
    <name type="common">Marine rotifer</name>
    <name type="synonym">Brachionus muelleri</name>
    <dbReference type="NCBI Taxonomy" id="10195"/>
    <lineage>
        <taxon>Eukaryota</taxon>
        <taxon>Metazoa</taxon>
        <taxon>Spiralia</taxon>
        <taxon>Gnathifera</taxon>
        <taxon>Rotifera</taxon>
        <taxon>Eurotatoria</taxon>
        <taxon>Monogononta</taxon>
        <taxon>Pseudotrocha</taxon>
        <taxon>Ploima</taxon>
        <taxon>Brachionidae</taxon>
        <taxon>Brachionus</taxon>
    </lineage>
</organism>
<protein>
    <submittedName>
        <fullName evidence="1">Uncharacterized protein</fullName>
    </submittedName>
</protein>
<keyword evidence="2" id="KW-1185">Reference proteome</keyword>
<gene>
    <name evidence="1" type="ORF">BpHYR1_032184</name>
</gene>
<evidence type="ECO:0000313" key="2">
    <source>
        <dbReference type="Proteomes" id="UP000276133"/>
    </source>
</evidence>
<comment type="caution">
    <text evidence="1">The sequence shown here is derived from an EMBL/GenBank/DDBJ whole genome shotgun (WGS) entry which is preliminary data.</text>
</comment>
<name>A0A3M7QR94_BRAPC</name>
<dbReference type="Proteomes" id="UP000276133">
    <property type="component" value="Unassembled WGS sequence"/>
</dbReference>
<proteinExistence type="predicted"/>
<dbReference type="EMBL" id="REGN01005371">
    <property type="protein sequence ID" value="RNA13604.1"/>
    <property type="molecule type" value="Genomic_DNA"/>
</dbReference>
<dbReference type="AlphaFoldDB" id="A0A3M7QR94"/>
<sequence>MNLRFRQQSDYSPFLIITISITYNYNVNLRKITRNPLAKSALAIIEKNSFTLYDFRPLLIYSRFYFYHLYLFKLTSFKEKRTEDILAQKDIV</sequence>
<evidence type="ECO:0000313" key="1">
    <source>
        <dbReference type="EMBL" id="RNA13604.1"/>
    </source>
</evidence>